<dbReference type="InterPro" id="IPR036312">
    <property type="entry name" value="Bifun_inhib/LTP/seed_sf"/>
</dbReference>
<dbReference type="InterPro" id="IPR000528">
    <property type="entry name" value="Plant_nsLTP"/>
</dbReference>
<dbReference type="InterPro" id="IPR016140">
    <property type="entry name" value="Bifunc_inhib/LTP/seed_store"/>
</dbReference>
<reference evidence="3" key="1">
    <citation type="journal article" date="2023" name="Nat. Commun.">
        <title>Diploid and tetraploid genomes of Acorus and the evolution of monocots.</title>
        <authorList>
            <person name="Ma L."/>
            <person name="Liu K.W."/>
            <person name="Li Z."/>
            <person name="Hsiao Y.Y."/>
            <person name="Qi Y."/>
            <person name="Fu T."/>
            <person name="Tang G.D."/>
            <person name="Zhang D."/>
            <person name="Sun W.H."/>
            <person name="Liu D.K."/>
            <person name="Li Y."/>
            <person name="Chen G.Z."/>
            <person name="Liu X.D."/>
            <person name="Liao X.Y."/>
            <person name="Jiang Y.T."/>
            <person name="Yu X."/>
            <person name="Hao Y."/>
            <person name="Huang J."/>
            <person name="Zhao X.W."/>
            <person name="Ke S."/>
            <person name="Chen Y.Y."/>
            <person name="Wu W.L."/>
            <person name="Hsu J.L."/>
            <person name="Lin Y.F."/>
            <person name="Huang M.D."/>
            <person name="Li C.Y."/>
            <person name="Huang L."/>
            <person name="Wang Z.W."/>
            <person name="Zhao X."/>
            <person name="Zhong W.Y."/>
            <person name="Peng D.H."/>
            <person name="Ahmad S."/>
            <person name="Lan S."/>
            <person name="Zhang J.S."/>
            <person name="Tsai W.C."/>
            <person name="Van de Peer Y."/>
            <person name="Liu Z.J."/>
        </authorList>
    </citation>
    <scope>NUCLEOTIDE SEQUENCE</scope>
    <source>
        <strain evidence="3">CP</strain>
    </source>
</reference>
<keyword evidence="4" id="KW-1185">Reference proteome</keyword>
<dbReference type="SUPFAM" id="SSF47699">
    <property type="entry name" value="Bifunctional inhibitor/lipid-transfer protein/seed storage 2S albumin"/>
    <property type="match status" value="1"/>
</dbReference>
<dbReference type="Proteomes" id="UP001180020">
    <property type="component" value="Unassembled WGS sequence"/>
</dbReference>
<dbReference type="AlphaFoldDB" id="A0AAV9E6H1"/>
<organism evidence="3 4">
    <name type="scientific">Acorus calamus</name>
    <name type="common">Sweet flag</name>
    <dbReference type="NCBI Taxonomy" id="4465"/>
    <lineage>
        <taxon>Eukaryota</taxon>
        <taxon>Viridiplantae</taxon>
        <taxon>Streptophyta</taxon>
        <taxon>Embryophyta</taxon>
        <taxon>Tracheophyta</taxon>
        <taxon>Spermatophyta</taxon>
        <taxon>Magnoliopsida</taxon>
        <taxon>Liliopsida</taxon>
        <taxon>Acoraceae</taxon>
        <taxon>Acorus</taxon>
    </lineage>
</organism>
<dbReference type="GO" id="GO:0006869">
    <property type="term" value="P:lipid transport"/>
    <property type="evidence" value="ECO:0007669"/>
    <property type="project" value="InterPro"/>
</dbReference>
<dbReference type="CDD" id="cd01960">
    <property type="entry name" value="nsLTP1"/>
    <property type="match status" value="1"/>
</dbReference>
<evidence type="ECO:0000256" key="1">
    <source>
        <dbReference type="SAM" id="SignalP"/>
    </source>
</evidence>
<reference evidence="3" key="2">
    <citation type="submission" date="2023-06" db="EMBL/GenBank/DDBJ databases">
        <authorList>
            <person name="Ma L."/>
            <person name="Liu K.-W."/>
            <person name="Li Z."/>
            <person name="Hsiao Y.-Y."/>
            <person name="Qi Y."/>
            <person name="Fu T."/>
            <person name="Tang G."/>
            <person name="Zhang D."/>
            <person name="Sun W.-H."/>
            <person name="Liu D.-K."/>
            <person name="Li Y."/>
            <person name="Chen G.-Z."/>
            <person name="Liu X.-D."/>
            <person name="Liao X.-Y."/>
            <person name="Jiang Y.-T."/>
            <person name="Yu X."/>
            <person name="Hao Y."/>
            <person name="Huang J."/>
            <person name="Zhao X.-W."/>
            <person name="Ke S."/>
            <person name="Chen Y.-Y."/>
            <person name="Wu W.-L."/>
            <person name="Hsu J.-L."/>
            <person name="Lin Y.-F."/>
            <person name="Huang M.-D."/>
            <person name="Li C.-Y."/>
            <person name="Huang L."/>
            <person name="Wang Z.-W."/>
            <person name="Zhao X."/>
            <person name="Zhong W.-Y."/>
            <person name="Peng D.-H."/>
            <person name="Ahmad S."/>
            <person name="Lan S."/>
            <person name="Zhang J.-S."/>
            <person name="Tsai W.-C."/>
            <person name="Van De Peer Y."/>
            <person name="Liu Z.-J."/>
        </authorList>
    </citation>
    <scope>NUCLEOTIDE SEQUENCE</scope>
    <source>
        <strain evidence="3">CP</strain>
        <tissue evidence="3">Leaves</tissue>
    </source>
</reference>
<feature type="domain" description="Bifunctional inhibitor/plant lipid transfer protein/seed storage helical" evidence="2">
    <location>
        <begin position="31"/>
        <end position="107"/>
    </location>
</feature>
<accession>A0AAV9E6H1</accession>
<sequence length="119" mass="13198">MEVTKRAVTWVLILLVAMACVVVEPAGAVDCYMVSIGMNPCREYLTGQAAEPSRLCCHGVRLIHQEAHSTWMRQDTCECLRQIATSHGHYLREEAAQALAGRCGVQYGIPFSRDVDCSR</sequence>
<feature type="chain" id="PRO_5043989983" description="Bifunctional inhibitor/plant lipid transfer protein/seed storage helical domain-containing protein" evidence="1">
    <location>
        <begin position="29"/>
        <end position="119"/>
    </location>
</feature>
<name>A0AAV9E6H1_ACOCL</name>
<dbReference type="Gene3D" id="1.10.110.10">
    <property type="entry name" value="Plant lipid-transfer and hydrophobic proteins"/>
    <property type="match status" value="1"/>
</dbReference>
<evidence type="ECO:0000259" key="2">
    <source>
        <dbReference type="Pfam" id="PF00234"/>
    </source>
</evidence>
<dbReference type="PRINTS" id="PR00382">
    <property type="entry name" value="LIPIDTRNSFER"/>
</dbReference>
<evidence type="ECO:0000313" key="3">
    <source>
        <dbReference type="EMBL" id="KAK1308914.1"/>
    </source>
</evidence>
<protein>
    <recommendedName>
        <fullName evidence="2">Bifunctional inhibitor/plant lipid transfer protein/seed storage helical domain-containing protein</fullName>
    </recommendedName>
</protein>
<comment type="caution">
    <text evidence="3">The sequence shown here is derived from an EMBL/GenBank/DDBJ whole genome shotgun (WGS) entry which is preliminary data.</text>
</comment>
<dbReference type="EMBL" id="JAUJYO010000009">
    <property type="protein sequence ID" value="KAK1308914.1"/>
    <property type="molecule type" value="Genomic_DNA"/>
</dbReference>
<dbReference type="Pfam" id="PF00234">
    <property type="entry name" value="Tryp_alpha_amyl"/>
    <property type="match status" value="1"/>
</dbReference>
<keyword evidence="1" id="KW-0732">Signal</keyword>
<evidence type="ECO:0000313" key="4">
    <source>
        <dbReference type="Proteomes" id="UP001180020"/>
    </source>
</evidence>
<dbReference type="PROSITE" id="PS51257">
    <property type="entry name" value="PROKAR_LIPOPROTEIN"/>
    <property type="match status" value="1"/>
</dbReference>
<feature type="signal peptide" evidence="1">
    <location>
        <begin position="1"/>
        <end position="28"/>
    </location>
</feature>
<dbReference type="PANTHER" id="PTHR33076">
    <property type="entry name" value="NON-SPECIFIC LIPID-TRANSFER PROTEIN 2-RELATED"/>
    <property type="match status" value="1"/>
</dbReference>
<gene>
    <name evidence="3" type="ORF">QJS10_CPA09g00671</name>
</gene>
<dbReference type="GO" id="GO:0008289">
    <property type="term" value="F:lipid binding"/>
    <property type="evidence" value="ECO:0007669"/>
    <property type="project" value="InterPro"/>
</dbReference>
<proteinExistence type="predicted"/>